<reference evidence="1" key="1">
    <citation type="submission" date="2023-10" db="EMBL/GenBank/DDBJ databases">
        <authorList>
            <person name="Domelevo Entfellner J.-B."/>
        </authorList>
    </citation>
    <scope>NUCLEOTIDE SEQUENCE</scope>
</reference>
<dbReference type="PANTHER" id="PTHR31133:SF12">
    <property type="entry name" value="MEMBRANE PROTEIN"/>
    <property type="match status" value="1"/>
</dbReference>
<dbReference type="Proteomes" id="UP001189624">
    <property type="component" value="Chromosome 8"/>
</dbReference>
<name>A0AA86VLJ6_9FABA</name>
<evidence type="ECO:0000313" key="2">
    <source>
        <dbReference type="Proteomes" id="UP001189624"/>
    </source>
</evidence>
<organism evidence="1 2">
    <name type="scientific">Sphenostylis stenocarpa</name>
    <dbReference type="NCBI Taxonomy" id="92480"/>
    <lineage>
        <taxon>Eukaryota</taxon>
        <taxon>Viridiplantae</taxon>
        <taxon>Streptophyta</taxon>
        <taxon>Embryophyta</taxon>
        <taxon>Tracheophyta</taxon>
        <taxon>Spermatophyta</taxon>
        <taxon>Magnoliopsida</taxon>
        <taxon>eudicotyledons</taxon>
        <taxon>Gunneridae</taxon>
        <taxon>Pentapetalae</taxon>
        <taxon>rosids</taxon>
        <taxon>fabids</taxon>
        <taxon>Fabales</taxon>
        <taxon>Fabaceae</taxon>
        <taxon>Papilionoideae</taxon>
        <taxon>50 kb inversion clade</taxon>
        <taxon>NPAAA clade</taxon>
        <taxon>indigoferoid/millettioid clade</taxon>
        <taxon>Phaseoleae</taxon>
        <taxon>Sphenostylis</taxon>
    </lineage>
</organism>
<gene>
    <name evidence="1" type="ORF">AYBTSS11_LOCUS24581</name>
</gene>
<sequence length="206" mass="23381">MMKYYEMRGKELLDGNVLTAADLCEWMRGKNNNEASIVGVGLPCYSLLQALMFSIKANSSGVLLLEDFEITYFNKPKDKLLDWFFNPMMVLKEQIRVIKLGEAELRYLEKVVLFGCNKQRQEAWNNGGLMIPDPMFLMNLTDGCAMMNTLIVRIIGMIRGVSKLPTYRSKFHQIVKALIAHSLEKDLSRKALAIHLGDAVDISKKA</sequence>
<evidence type="ECO:0000313" key="1">
    <source>
        <dbReference type="EMBL" id="CAJ1972532.1"/>
    </source>
</evidence>
<dbReference type="PANTHER" id="PTHR31133">
    <property type="entry name" value="MEMBRANE PROTEIN"/>
    <property type="match status" value="1"/>
</dbReference>
<dbReference type="EMBL" id="OY731405">
    <property type="protein sequence ID" value="CAJ1972532.1"/>
    <property type="molecule type" value="Genomic_DNA"/>
</dbReference>
<keyword evidence="2" id="KW-1185">Reference proteome</keyword>
<accession>A0AA86VLJ6</accession>
<proteinExistence type="predicted"/>
<dbReference type="Gramene" id="rna-AYBTSS11_LOCUS24581">
    <property type="protein sequence ID" value="CAJ1972532.1"/>
    <property type="gene ID" value="gene-AYBTSS11_LOCUS24581"/>
</dbReference>
<dbReference type="InterPro" id="IPR040229">
    <property type="entry name" value="At3g27390-like"/>
</dbReference>
<dbReference type="AlphaFoldDB" id="A0AA86VLJ6"/>
<protein>
    <submittedName>
        <fullName evidence="1">Uncharacterized protein</fullName>
    </submittedName>
</protein>